<dbReference type="AlphaFoldDB" id="I0IEU9"/>
<sequence>MRVAVTLKDIALRAGVSQATVSIALGSSGRISGATRERILSIASELGYRRNLLVHGMQTGRTKSIGLLMSFCGRFEAGLFEGISGALDAAECVPFVLRPSRDVPVLGQIHALLDRRVDGILMRPTGEARWERHLHEALDRHVPVVSIDVETQADAPQVDFVGTDDAAGAAIAAETLFGAGHRRLACISTGDFPTPMFIRRKAFEAAVEKEKNATCHAVHQPWEDGIDGYAAANEVFSQSPRPTAVFVTMDALARGVYRAAAERRLRIPEDVSVIGFADELIAGLLQPPLTTLKQRPVDIGRIGAERLLARIDEADAHGERRRVLIQPELVERASLGQPPKL</sequence>
<keyword evidence="3" id="KW-0804">Transcription</keyword>
<dbReference type="Pfam" id="PF00356">
    <property type="entry name" value="LacI"/>
    <property type="match status" value="1"/>
</dbReference>
<dbReference type="PANTHER" id="PTHR30146:SF109">
    <property type="entry name" value="HTH-TYPE TRANSCRIPTIONAL REGULATOR GALS"/>
    <property type="match status" value="1"/>
</dbReference>
<evidence type="ECO:0000259" key="4">
    <source>
        <dbReference type="PROSITE" id="PS50932"/>
    </source>
</evidence>
<dbReference type="CDD" id="cd01392">
    <property type="entry name" value="HTH_LacI"/>
    <property type="match status" value="1"/>
</dbReference>
<keyword evidence="6" id="KW-1185">Reference proteome</keyword>
<dbReference type="InterPro" id="IPR028082">
    <property type="entry name" value="Peripla_BP_I"/>
</dbReference>
<evidence type="ECO:0000313" key="6">
    <source>
        <dbReference type="Proteomes" id="UP000007881"/>
    </source>
</evidence>
<dbReference type="Gene3D" id="3.40.50.2300">
    <property type="match status" value="2"/>
</dbReference>
<dbReference type="GO" id="GO:0003700">
    <property type="term" value="F:DNA-binding transcription factor activity"/>
    <property type="evidence" value="ECO:0007669"/>
    <property type="project" value="TreeGrafter"/>
</dbReference>
<accession>I0IEU9</accession>
<dbReference type="InterPro" id="IPR000843">
    <property type="entry name" value="HTH_LacI"/>
</dbReference>
<evidence type="ECO:0000313" key="5">
    <source>
        <dbReference type="EMBL" id="BAM03787.1"/>
    </source>
</evidence>
<dbReference type="Pfam" id="PF13377">
    <property type="entry name" value="Peripla_BP_3"/>
    <property type="match status" value="1"/>
</dbReference>
<protein>
    <submittedName>
        <fullName evidence="5">LacI family transcriptional regulator</fullName>
    </submittedName>
</protein>
<dbReference type="PROSITE" id="PS00356">
    <property type="entry name" value="HTH_LACI_1"/>
    <property type="match status" value="1"/>
</dbReference>
<feature type="domain" description="HTH lacI-type" evidence="4">
    <location>
        <begin position="5"/>
        <end position="59"/>
    </location>
</feature>
<evidence type="ECO:0000256" key="2">
    <source>
        <dbReference type="ARBA" id="ARBA00023125"/>
    </source>
</evidence>
<dbReference type="InterPro" id="IPR046335">
    <property type="entry name" value="LacI/GalR-like_sensor"/>
</dbReference>
<dbReference type="KEGG" id="phm:PSMK_16280"/>
<dbReference type="STRING" id="1142394.PSMK_16280"/>
<proteinExistence type="predicted"/>
<dbReference type="CDD" id="cd06267">
    <property type="entry name" value="PBP1_LacI_sugar_binding-like"/>
    <property type="match status" value="1"/>
</dbReference>
<gene>
    <name evidence="5" type="ordered locus">PSMK_16280</name>
</gene>
<dbReference type="Proteomes" id="UP000007881">
    <property type="component" value="Chromosome"/>
</dbReference>
<dbReference type="SUPFAM" id="SSF53822">
    <property type="entry name" value="Periplasmic binding protein-like I"/>
    <property type="match status" value="1"/>
</dbReference>
<dbReference type="eggNOG" id="COG1609">
    <property type="taxonomic scope" value="Bacteria"/>
</dbReference>
<name>I0IEU9_PHYMF</name>
<reference evidence="5 6" key="1">
    <citation type="submission" date="2012-02" db="EMBL/GenBank/DDBJ databases">
        <title>Complete genome sequence of Phycisphaera mikurensis NBRC 102666.</title>
        <authorList>
            <person name="Ankai A."/>
            <person name="Hosoyama A."/>
            <person name="Terui Y."/>
            <person name="Sekine M."/>
            <person name="Fukai R."/>
            <person name="Kato Y."/>
            <person name="Nakamura S."/>
            <person name="Yamada-Narita S."/>
            <person name="Kawakoshi A."/>
            <person name="Fukunaga Y."/>
            <person name="Yamazaki S."/>
            <person name="Fujita N."/>
        </authorList>
    </citation>
    <scope>NUCLEOTIDE SEQUENCE [LARGE SCALE GENOMIC DNA]</scope>
    <source>
        <strain evidence="6">NBRC 102666 / KCTC 22515 / FYK2301M01</strain>
    </source>
</reference>
<dbReference type="GO" id="GO:0000976">
    <property type="term" value="F:transcription cis-regulatory region binding"/>
    <property type="evidence" value="ECO:0007669"/>
    <property type="project" value="TreeGrafter"/>
</dbReference>
<dbReference type="EMBL" id="AP012338">
    <property type="protein sequence ID" value="BAM03787.1"/>
    <property type="molecule type" value="Genomic_DNA"/>
</dbReference>
<dbReference type="SUPFAM" id="SSF47413">
    <property type="entry name" value="lambda repressor-like DNA-binding domains"/>
    <property type="match status" value="1"/>
</dbReference>
<dbReference type="SMART" id="SM00354">
    <property type="entry name" value="HTH_LACI"/>
    <property type="match status" value="1"/>
</dbReference>
<dbReference type="HOGENOM" id="CLU_037628_6_1_0"/>
<dbReference type="InterPro" id="IPR010982">
    <property type="entry name" value="Lambda_DNA-bd_dom_sf"/>
</dbReference>
<keyword evidence="1" id="KW-0805">Transcription regulation</keyword>
<dbReference type="Gene3D" id="1.10.260.40">
    <property type="entry name" value="lambda repressor-like DNA-binding domains"/>
    <property type="match status" value="1"/>
</dbReference>
<keyword evidence="2" id="KW-0238">DNA-binding</keyword>
<dbReference type="PANTHER" id="PTHR30146">
    <property type="entry name" value="LACI-RELATED TRANSCRIPTIONAL REPRESSOR"/>
    <property type="match status" value="1"/>
</dbReference>
<evidence type="ECO:0000256" key="3">
    <source>
        <dbReference type="ARBA" id="ARBA00023163"/>
    </source>
</evidence>
<organism evidence="5 6">
    <name type="scientific">Phycisphaera mikurensis (strain NBRC 102666 / KCTC 22515 / FYK2301M01)</name>
    <dbReference type="NCBI Taxonomy" id="1142394"/>
    <lineage>
        <taxon>Bacteria</taxon>
        <taxon>Pseudomonadati</taxon>
        <taxon>Planctomycetota</taxon>
        <taxon>Phycisphaerae</taxon>
        <taxon>Phycisphaerales</taxon>
        <taxon>Phycisphaeraceae</taxon>
        <taxon>Phycisphaera</taxon>
    </lineage>
</organism>
<evidence type="ECO:0000256" key="1">
    <source>
        <dbReference type="ARBA" id="ARBA00023015"/>
    </source>
</evidence>
<dbReference type="PROSITE" id="PS50932">
    <property type="entry name" value="HTH_LACI_2"/>
    <property type="match status" value="1"/>
</dbReference>